<accession>X0V595</accession>
<evidence type="ECO:0000313" key="1">
    <source>
        <dbReference type="EMBL" id="GAG13275.1"/>
    </source>
</evidence>
<name>X0V595_9ZZZZ</name>
<organism evidence="1">
    <name type="scientific">marine sediment metagenome</name>
    <dbReference type="NCBI Taxonomy" id="412755"/>
    <lineage>
        <taxon>unclassified sequences</taxon>
        <taxon>metagenomes</taxon>
        <taxon>ecological metagenomes</taxon>
    </lineage>
</organism>
<reference evidence="1" key="1">
    <citation type="journal article" date="2014" name="Front. Microbiol.">
        <title>High frequency of phylogenetically diverse reductive dehalogenase-homologous genes in deep subseafloor sedimentary metagenomes.</title>
        <authorList>
            <person name="Kawai M."/>
            <person name="Futagami T."/>
            <person name="Toyoda A."/>
            <person name="Takaki Y."/>
            <person name="Nishi S."/>
            <person name="Hori S."/>
            <person name="Arai W."/>
            <person name="Tsubouchi T."/>
            <person name="Morono Y."/>
            <person name="Uchiyama I."/>
            <person name="Ito T."/>
            <person name="Fujiyama A."/>
            <person name="Inagaki F."/>
            <person name="Takami H."/>
        </authorList>
    </citation>
    <scope>NUCLEOTIDE SEQUENCE</scope>
    <source>
        <strain evidence="1">Expedition CK06-06</strain>
    </source>
</reference>
<sequence>EPAPTPPSIVNVSVEPADMPDVVVKMEAPPIHVTASLQMPNETTETETIVDRDVSTGRIKRTNKVTQRL</sequence>
<gene>
    <name evidence="1" type="ORF">S01H1_39557</name>
</gene>
<dbReference type="AlphaFoldDB" id="X0V595"/>
<proteinExistence type="predicted"/>
<protein>
    <submittedName>
        <fullName evidence="1">Uncharacterized protein</fullName>
    </submittedName>
</protein>
<feature type="non-terminal residue" evidence="1">
    <location>
        <position position="1"/>
    </location>
</feature>
<dbReference type="EMBL" id="BARS01024977">
    <property type="protein sequence ID" value="GAG13275.1"/>
    <property type="molecule type" value="Genomic_DNA"/>
</dbReference>
<comment type="caution">
    <text evidence="1">The sequence shown here is derived from an EMBL/GenBank/DDBJ whole genome shotgun (WGS) entry which is preliminary data.</text>
</comment>